<evidence type="ECO:0000256" key="2">
    <source>
        <dbReference type="PROSITE-ProRule" id="PRU00176"/>
    </source>
</evidence>
<evidence type="ECO:0000256" key="3">
    <source>
        <dbReference type="SAM" id="Phobius"/>
    </source>
</evidence>
<evidence type="ECO:0000259" key="4">
    <source>
        <dbReference type="PROSITE" id="PS50102"/>
    </source>
</evidence>
<dbReference type="Ensembl" id="ENSOMYT00000028880.2">
    <property type="protein sequence ID" value="ENSOMYP00000026408.2"/>
    <property type="gene ID" value="ENSOMYG00000012477.2"/>
</dbReference>
<reference evidence="5" key="1">
    <citation type="submission" date="2020-07" db="EMBL/GenBank/DDBJ databases">
        <title>A long reads based de novo assembly of the rainbow trout Arlee double haploid line genome.</title>
        <authorList>
            <person name="Gao G."/>
            <person name="Palti Y."/>
        </authorList>
    </citation>
    <scope>NUCLEOTIDE SEQUENCE [LARGE SCALE GENOMIC DNA]</scope>
</reference>
<dbReference type="SMART" id="SM00360">
    <property type="entry name" value="RRM"/>
    <property type="match status" value="1"/>
</dbReference>
<feature type="transmembrane region" description="Helical" evidence="3">
    <location>
        <begin position="119"/>
        <end position="136"/>
    </location>
</feature>
<reference evidence="5" key="3">
    <citation type="submission" date="2025-09" db="UniProtKB">
        <authorList>
            <consortium name="Ensembl"/>
        </authorList>
    </citation>
    <scope>IDENTIFICATION</scope>
</reference>
<keyword evidence="3" id="KW-0812">Transmembrane</keyword>
<keyword evidence="3" id="KW-1133">Transmembrane helix</keyword>
<evidence type="ECO:0000256" key="1">
    <source>
        <dbReference type="ARBA" id="ARBA00022884"/>
    </source>
</evidence>
<keyword evidence="1 2" id="KW-0694">RNA-binding</keyword>
<evidence type="ECO:0000313" key="5">
    <source>
        <dbReference type="Ensembl" id="ENSOMYP00000026408.2"/>
    </source>
</evidence>
<accession>A0A8C7PTF1</accession>
<dbReference type="PANTHER" id="PTHR48027">
    <property type="entry name" value="HETEROGENEOUS NUCLEAR RIBONUCLEOPROTEIN 87F-RELATED"/>
    <property type="match status" value="1"/>
</dbReference>
<sequence>MAGSSKKVYEVFVSKIPWTLASKEMKDYFGQFGQVKKCLIPFDKETGFHRGFCWIGYTSEEGLNNALQKDPHVLEGSTKQKSVFGTENKQSGRDKLRVFVYMRGEFNTYGNRTRPPNSFLFSPFIVVCLHIFIVIYRNKETQCLFCMDEGSVYLYILLVTAY</sequence>
<dbReference type="InterPro" id="IPR000504">
    <property type="entry name" value="RRM_dom"/>
</dbReference>
<dbReference type="Proteomes" id="UP000694395">
    <property type="component" value="Chromosome 19"/>
</dbReference>
<dbReference type="CDD" id="cd12242">
    <property type="entry name" value="RRM_SLIRP"/>
    <property type="match status" value="1"/>
</dbReference>
<feature type="domain" description="RRM" evidence="4">
    <location>
        <begin position="9"/>
        <end position="76"/>
    </location>
</feature>
<dbReference type="InterPro" id="IPR035979">
    <property type="entry name" value="RBD_domain_sf"/>
</dbReference>
<protein>
    <submittedName>
        <fullName evidence="5">SRA stem-loop interacting RNA binding protein</fullName>
    </submittedName>
</protein>
<organism evidence="5 6">
    <name type="scientific">Oncorhynchus mykiss</name>
    <name type="common">Rainbow trout</name>
    <name type="synonym">Salmo gairdneri</name>
    <dbReference type="NCBI Taxonomy" id="8022"/>
    <lineage>
        <taxon>Eukaryota</taxon>
        <taxon>Metazoa</taxon>
        <taxon>Chordata</taxon>
        <taxon>Craniata</taxon>
        <taxon>Vertebrata</taxon>
        <taxon>Euteleostomi</taxon>
        <taxon>Actinopterygii</taxon>
        <taxon>Neopterygii</taxon>
        <taxon>Teleostei</taxon>
        <taxon>Protacanthopterygii</taxon>
        <taxon>Salmoniformes</taxon>
        <taxon>Salmonidae</taxon>
        <taxon>Salmoninae</taxon>
        <taxon>Oncorhynchus</taxon>
    </lineage>
</organism>
<keyword evidence="3" id="KW-0472">Membrane</keyword>
<reference evidence="5" key="2">
    <citation type="submission" date="2025-08" db="UniProtKB">
        <authorList>
            <consortium name="Ensembl"/>
        </authorList>
    </citation>
    <scope>IDENTIFICATION</scope>
</reference>
<dbReference type="InterPro" id="IPR034152">
    <property type="entry name" value="SLIRP_RRM"/>
</dbReference>
<dbReference type="Pfam" id="PF00076">
    <property type="entry name" value="RRM_1"/>
    <property type="match status" value="1"/>
</dbReference>
<dbReference type="Gene3D" id="3.30.70.330">
    <property type="match status" value="1"/>
</dbReference>
<dbReference type="GO" id="GO:0003723">
    <property type="term" value="F:RNA binding"/>
    <property type="evidence" value="ECO:0007669"/>
    <property type="project" value="UniProtKB-UniRule"/>
</dbReference>
<dbReference type="InterPro" id="IPR052462">
    <property type="entry name" value="SLIRP/GR-RBP-like"/>
</dbReference>
<dbReference type="AlphaFoldDB" id="A0A8C7PTF1"/>
<dbReference type="GeneTree" id="ENSGT00390000008624"/>
<dbReference type="PROSITE" id="PS50102">
    <property type="entry name" value="RRM"/>
    <property type="match status" value="1"/>
</dbReference>
<name>A0A8C7PTF1_ONCMY</name>
<proteinExistence type="predicted"/>
<keyword evidence="6" id="KW-1185">Reference proteome</keyword>
<evidence type="ECO:0000313" key="6">
    <source>
        <dbReference type="Proteomes" id="UP000694395"/>
    </source>
</evidence>
<dbReference type="InterPro" id="IPR012677">
    <property type="entry name" value="Nucleotide-bd_a/b_plait_sf"/>
</dbReference>
<dbReference type="SUPFAM" id="SSF54928">
    <property type="entry name" value="RNA-binding domain, RBD"/>
    <property type="match status" value="1"/>
</dbReference>